<dbReference type="Proteomes" id="UP001150603">
    <property type="component" value="Unassembled WGS sequence"/>
</dbReference>
<evidence type="ECO:0000313" key="2">
    <source>
        <dbReference type="Proteomes" id="UP001150603"/>
    </source>
</evidence>
<proteinExistence type="predicted"/>
<reference evidence="1" key="1">
    <citation type="submission" date="2022-07" db="EMBL/GenBank/DDBJ databases">
        <title>Phylogenomic reconstructions and comparative analyses of Kickxellomycotina fungi.</title>
        <authorList>
            <person name="Reynolds N.K."/>
            <person name="Stajich J.E."/>
            <person name="Barry K."/>
            <person name="Grigoriev I.V."/>
            <person name="Crous P."/>
            <person name="Smith M.E."/>
        </authorList>
    </citation>
    <scope>NUCLEOTIDE SEQUENCE</scope>
    <source>
        <strain evidence="1">NRRL 5244</strain>
    </source>
</reference>
<gene>
    <name evidence="1" type="ORF">FBU59_001452</name>
</gene>
<protein>
    <submittedName>
        <fullName evidence="1">Uncharacterized protein</fullName>
    </submittedName>
</protein>
<name>A0ACC1JE63_9FUNG</name>
<organism evidence="1 2">
    <name type="scientific">Linderina macrospora</name>
    <dbReference type="NCBI Taxonomy" id="4868"/>
    <lineage>
        <taxon>Eukaryota</taxon>
        <taxon>Fungi</taxon>
        <taxon>Fungi incertae sedis</taxon>
        <taxon>Zoopagomycota</taxon>
        <taxon>Kickxellomycotina</taxon>
        <taxon>Kickxellomycetes</taxon>
        <taxon>Kickxellales</taxon>
        <taxon>Kickxellaceae</taxon>
        <taxon>Linderina</taxon>
    </lineage>
</organism>
<dbReference type="EMBL" id="JANBPW010000642">
    <property type="protein sequence ID" value="KAJ1948741.1"/>
    <property type="molecule type" value="Genomic_DNA"/>
</dbReference>
<keyword evidence="2" id="KW-1185">Reference proteome</keyword>
<evidence type="ECO:0000313" key="1">
    <source>
        <dbReference type="EMBL" id="KAJ1948741.1"/>
    </source>
</evidence>
<sequence>MLNEHAMYWIYSRSNAALSFSYVKNTTADMGTILTYPIVNPTKNPRTPDLRQTSPATLTTLALLFGSCSPAICILRLSSSNG</sequence>
<comment type="caution">
    <text evidence="1">The sequence shown here is derived from an EMBL/GenBank/DDBJ whole genome shotgun (WGS) entry which is preliminary data.</text>
</comment>
<accession>A0ACC1JE63</accession>